<name>A0A6C0IH11_9ZZZZ</name>
<dbReference type="EMBL" id="MN740159">
    <property type="protein sequence ID" value="QHT90803.1"/>
    <property type="molecule type" value="Genomic_DNA"/>
</dbReference>
<feature type="domain" description="DUF5872" evidence="1">
    <location>
        <begin position="4"/>
        <end position="125"/>
    </location>
</feature>
<reference evidence="2" key="1">
    <citation type="journal article" date="2020" name="Nature">
        <title>Giant virus diversity and host interactions through global metagenomics.</title>
        <authorList>
            <person name="Schulz F."/>
            <person name="Roux S."/>
            <person name="Paez-Espino D."/>
            <person name="Jungbluth S."/>
            <person name="Walsh D.A."/>
            <person name="Denef V.J."/>
            <person name="McMahon K.D."/>
            <person name="Konstantinidis K.T."/>
            <person name="Eloe-Fadrosh E.A."/>
            <person name="Kyrpides N.C."/>
            <person name="Woyke T."/>
        </authorList>
    </citation>
    <scope>NUCLEOTIDE SEQUENCE</scope>
    <source>
        <strain evidence="2">GVMAG-M-3300023184-71</strain>
    </source>
</reference>
<dbReference type="Pfam" id="PF19197">
    <property type="entry name" value="DUF5872"/>
    <property type="match status" value="1"/>
</dbReference>
<proteinExistence type="predicted"/>
<evidence type="ECO:0000259" key="1">
    <source>
        <dbReference type="Pfam" id="PF19197"/>
    </source>
</evidence>
<dbReference type="AlphaFoldDB" id="A0A6C0IH11"/>
<dbReference type="InterPro" id="IPR043803">
    <property type="entry name" value="DUF5872"/>
</dbReference>
<accession>A0A6C0IH11</accession>
<sequence length="132" mass="15300">MPTPTNPRLYEAVKKEAKQKFAVWPSAYASGWLVRTYKQRGGTYTDRDTTTAPTEKPLVRWFDEEWVDVCHYLKTGKLKACGRPHAQSKDYPYCRPSKRVSSQTPSTLHEIERPVLESRCARKRKDPSTIVR</sequence>
<protein>
    <recommendedName>
        <fullName evidence="1">DUF5872 domain-containing protein</fullName>
    </recommendedName>
</protein>
<evidence type="ECO:0000313" key="2">
    <source>
        <dbReference type="EMBL" id="QHT90803.1"/>
    </source>
</evidence>
<organism evidence="2">
    <name type="scientific">viral metagenome</name>
    <dbReference type="NCBI Taxonomy" id="1070528"/>
    <lineage>
        <taxon>unclassified sequences</taxon>
        <taxon>metagenomes</taxon>
        <taxon>organismal metagenomes</taxon>
    </lineage>
</organism>